<dbReference type="PANTHER" id="PTHR10357:SF179">
    <property type="entry name" value="NEUTRAL AND BASIC AMINO ACID TRANSPORT PROTEIN RBAT"/>
    <property type="match status" value="1"/>
</dbReference>
<keyword evidence="3 6" id="KW-0378">Hydrolase</keyword>
<dbReference type="InterPro" id="IPR006047">
    <property type="entry name" value="GH13_cat_dom"/>
</dbReference>
<dbReference type="RefSeq" id="WP_380014358.1">
    <property type="nucleotide sequence ID" value="NZ_JBHLYR010000060.1"/>
</dbReference>
<feature type="signal peptide" evidence="4">
    <location>
        <begin position="1"/>
        <end position="40"/>
    </location>
</feature>
<dbReference type="Gene3D" id="3.20.20.80">
    <property type="entry name" value="Glycosidases"/>
    <property type="match status" value="1"/>
</dbReference>
<protein>
    <recommendedName>
        <fullName evidence="3">Alpha-amylase</fullName>
        <ecNumber evidence="3">3.2.1.1</ecNumber>
    </recommendedName>
</protein>
<evidence type="ECO:0000313" key="7">
    <source>
        <dbReference type="Proteomes" id="UP001589733"/>
    </source>
</evidence>
<dbReference type="SMART" id="SM00642">
    <property type="entry name" value="Aamy"/>
    <property type="match status" value="1"/>
</dbReference>
<evidence type="ECO:0000256" key="2">
    <source>
        <dbReference type="RuleBase" id="RU003615"/>
    </source>
</evidence>
<sequence>MPKQFLHSRPFADLPSGVALRTLLLSAVLGAALVSARASAQTASPPSSFEGQIIYQVMPDRFADGNPANNAAVDRTNPRAWHGGDLPGLTAKLPYIQQLGATALWMTPIYRQQSGNSFETAAYHGYWPANFQDVDPHFGTLNDFDTLIGATQKAGMRVVLDQVINHYGYTADVVKQKPAWFNGESECAATTKKDVDCALAGLPDLKQSNPEVQKVLFDAAAFWRARGVDAFRYDAIKHVERPFLNALLARDRSAGAWTLGEWFDADTGTVAEWQRAGFDSLFLFSLQAAMRDAIMSGQGLDRVAGVLARAGELPRPGEVALFLDNHDVPRFANGTLFEDDGQARTKYGLRALMTLRGVPVIWQGTEIAMRGGTDPDNRRDMRFEAEWTPAERSVFEVTRDAIAVRKASPSLSRGAQKLLPLPPQFDSELLLFTRELNGEPVLAAWHNGKARQSYSIRLSSLGLTVGNLAATRSLFAGQDAKVSVSGGFLHLSLPGRDAAAFALK</sequence>
<dbReference type="Pfam" id="PF00128">
    <property type="entry name" value="Alpha-amylase"/>
    <property type="match status" value="2"/>
</dbReference>
<comment type="similarity">
    <text evidence="1 2">Belongs to the glycosyl hydrolase 13 family.</text>
</comment>
<dbReference type="PRINTS" id="PR00110">
    <property type="entry name" value="ALPHAAMYLASE"/>
</dbReference>
<dbReference type="EMBL" id="JBHLYR010000060">
    <property type="protein sequence ID" value="MFB9994142.1"/>
    <property type="molecule type" value="Genomic_DNA"/>
</dbReference>
<name>A0ABV6B319_9DEIO</name>
<dbReference type="InterPro" id="IPR017853">
    <property type="entry name" value="GH"/>
</dbReference>
<dbReference type="SUPFAM" id="SSF51445">
    <property type="entry name" value="(Trans)glycosidases"/>
    <property type="match status" value="1"/>
</dbReference>
<dbReference type="InterPro" id="IPR006046">
    <property type="entry name" value="Alpha_amylase"/>
</dbReference>
<gene>
    <name evidence="6" type="ORF">ACFFLM_19475</name>
</gene>
<keyword evidence="4" id="KW-0732">Signal</keyword>
<feature type="domain" description="Glycosyl hydrolase family 13 catalytic" evidence="5">
    <location>
        <begin position="56"/>
        <end position="405"/>
    </location>
</feature>
<comment type="caution">
    <text evidence="6">The sequence shown here is derived from an EMBL/GenBank/DDBJ whole genome shotgun (WGS) entry which is preliminary data.</text>
</comment>
<evidence type="ECO:0000256" key="3">
    <source>
        <dbReference type="RuleBase" id="RU361134"/>
    </source>
</evidence>
<dbReference type="PANTHER" id="PTHR10357">
    <property type="entry name" value="ALPHA-AMYLASE FAMILY MEMBER"/>
    <property type="match status" value="1"/>
</dbReference>
<evidence type="ECO:0000313" key="6">
    <source>
        <dbReference type="EMBL" id="MFB9994142.1"/>
    </source>
</evidence>
<accession>A0ABV6B319</accession>
<keyword evidence="3" id="KW-0326">Glycosidase</keyword>
<evidence type="ECO:0000256" key="4">
    <source>
        <dbReference type="SAM" id="SignalP"/>
    </source>
</evidence>
<organism evidence="6 7">
    <name type="scientific">Deinococcus oregonensis</name>
    <dbReference type="NCBI Taxonomy" id="1805970"/>
    <lineage>
        <taxon>Bacteria</taxon>
        <taxon>Thermotogati</taxon>
        <taxon>Deinococcota</taxon>
        <taxon>Deinococci</taxon>
        <taxon>Deinococcales</taxon>
        <taxon>Deinococcaceae</taxon>
        <taxon>Deinococcus</taxon>
    </lineage>
</organism>
<feature type="chain" id="PRO_5046712144" description="Alpha-amylase" evidence="4">
    <location>
        <begin position="41"/>
        <end position="504"/>
    </location>
</feature>
<dbReference type="GO" id="GO:0016787">
    <property type="term" value="F:hydrolase activity"/>
    <property type="evidence" value="ECO:0007669"/>
    <property type="project" value="UniProtKB-KW"/>
</dbReference>
<dbReference type="EC" id="3.2.1.1" evidence="3"/>
<evidence type="ECO:0000256" key="1">
    <source>
        <dbReference type="ARBA" id="ARBA00008061"/>
    </source>
</evidence>
<evidence type="ECO:0000259" key="5">
    <source>
        <dbReference type="SMART" id="SM00642"/>
    </source>
</evidence>
<comment type="catalytic activity">
    <reaction evidence="3">
        <text>Endohydrolysis of (1-&gt;4)-alpha-D-glucosidic linkages in polysaccharides containing three or more (1-&gt;4)-alpha-linked D-glucose units.</text>
        <dbReference type="EC" id="3.2.1.1"/>
    </reaction>
</comment>
<dbReference type="Proteomes" id="UP001589733">
    <property type="component" value="Unassembled WGS sequence"/>
</dbReference>
<keyword evidence="3" id="KW-0119">Carbohydrate metabolism</keyword>
<reference evidence="6 7" key="1">
    <citation type="submission" date="2024-09" db="EMBL/GenBank/DDBJ databases">
        <authorList>
            <person name="Sun Q."/>
            <person name="Mori K."/>
        </authorList>
    </citation>
    <scope>NUCLEOTIDE SEQUENCE [LARGE SCALE GENOMIC DNA]</scope>
    <source>
        <strain evidence="6 7">JCM 13503</strain>
    </source>
</reference>
<keyword evidence="7" id="KW-1185">Reference proteome</keyword>
<proteinExistence type="inferred from homology"/>